<dbReference type="Proteomes" id="UP000744676">
    <property type="component" value="Unassembled WGS sequence"/>
</dbReference>
<dbReference type="EMBL" id="QVQA01000045">
    <property type="protein sequence ID" value="KAF5098562.1"/>
    <property type="molecule type" value="Genomic_DNA"/>
</dbReference>
<proteinExistence type="predicted"/>
<sequence length="426" mass="45707">MKPSLFALSLAAAVAAAEPACPGAAVYIFDNNSNNNNNNNQQQQNQPATLNLHQAQLVLADFVGVSQLYSLKDAHFPAGYRASCGGKDRLFGSDESDLNGKPPTAVVVVNGLPENHNSLFVQDGSSGSSTVDDIVSPAFNIDEAPTSSFFRAFFDRISNDVTELYNGDLKSTVDKAVSVISHFASEVEAAAREGLSGAGFFKRSLRHMDDGEDASHHRHIEEIAHIRRLGLDLTRGQTAFVRIESLNMLQNDGSNEYHSALKDISCALRDLVASGSDLRLMVIAAPRAACAHKARQMIKRSATSFTSTTLFKRASELTAATGPYKSKEACELATDSCSGHGNCRALANGLYACACEKSYNADKKKTTYYAGSACEKKDVSVETQMFLWTGIGIVFAIIAGIKLMFSIDSQPLPGILNVGKRSSSSN</sequence>
<evidence type="ECO:0000313" key="2">
    <source>
        <dbReference type="Proteomes" id="UP000744676"/>
    </source>
</evidence>
<gene>
    <name evidence="1" type="ORF">D0Z00_002005</name>
</gene>
<organism evidence="1 2">
    <name type="scientific">Geotrichum galactomycetum</name>
    <dbReference type="NCBI Taxonomy" id="27317"/>
    <lineage>
        <taxon>Eukaryota</taxon>
        <taxon>Fungi</taxon>
        <taxon>Dikarya</taxon>
        <taxon>Ascomycota</taxon>
        <taxon>Saccharomycotina</taxon>
        <taxon>Dipodascomycetes</taxon>
        <taxon>Dipodascales</taxon>
        <taxon>Dipodascaceae</taxon>
        <taxon>Geotrichum</taxon>
    </lineage>
</organism>
<keyword evidence="2" id="KW-1185">Reference proteome</keyword>
<accession>A0ACB6V5F1</accession>
<evidence type="ECO:0000313" key="1">
    <source>
        <dbReference type="EMBL" id="KAF5098562.1"/>
    </source>
</evidence>
<name>A0ACB6V5F1_9ASCO</name>
<comment type="caution">
    <text evidence="1">The sequence shown here is derived from an EMBL/GenBank/DDBJ whole genome shotgun (WGS) entry which is preliminary data.</text>
</comment>
<protein>
    <submittedName>
        <fullName evidence="1">Uncharacterized protein</fullName>
    </submittedName>
</protein>
<reference evidence="1 2" key="1">
    <citation type="journal article" date="2020" name="Front. Microbiol.">
        <title>Phenotypic and Genetic Characterization of the Cheese Ripening Yeast Geotrichum candidum.</title>
        <authorList>
            <person name="Perkins V."/>
            <person name="Vignola S."/>
            <person name="Lessard M.H."/>
            <person name="Plante P.L."/>
            <person name="Corbeil J."/>
            <person name="Dugat-Bony E."/>
            <person name="Frenette M."/>
            <person name="Labrie S."/>
        </authorList>
    </citation>
    <scope>NUCLEOTIDE SEQUENCE [LARGE SCALE GENOMIC DNA]</scope>
    <source>
        <strain evidence="1 2">LMA-1147</strain>
    </source>
</reference>